<dbReference type="AlphaFoldDB" id="A0A4P9YSE3"/>
<evidence type="ECO:0000313" key="2">
    <source>
        <dbReference type="EMBL" id="RKP22826.1"/>
    </source>
</evidence>
<name>A0A4P9YSE3_9FUNG</name>
<feature type="compositionally biased region" description="Acidic residues" evidence="1">
    <location>
        <begin position="34"/>
        <end position="43"/>
    </location>
</feature>
<protein>
    <submittedName>
        <fullName evidence="2">Uncharacterized protein</fullName>
    </submittedName>
</protein>
<feature type="region of interest" description="Disordered" evidence="1">
    <location>
        <begin position="213"/>
        <end position="296"/>
    </location>
</feature>
<reference evidence="3" key="1">
    <citation type="journal article" date="2018" name="Nat. Microbiol.">
        <title>Leveraging single-cell genomics to expand the fungal tree of life.</title>
        <authorList>
            <person name="Ahrendt S.R."/>
            <person name="Quandt C.A."/>
            <person name="Ciobanu D."/>
            <person name="Clum A."/>
            <person name="Salamov A."/>
            <person name="Andreopoulos B."/>
            <person name="Cheng J.F."/>
            <person name="Woyke T."/>
            <person name="Pelin A."/>
            <person name="Henrissat B."/>
            <person name="Reynolds N.K."/>
            <person name="Benny G.L."/>
            <person name="Smith M.E."/>
            <person name="James T.Y."/>
            <person name="Grigoriev I.V."/>
        </authorList>
    </citation>
    <scope>NUCLEOTIDE SEQUENCE [LARGE SCALE GENOMIC DNA]</scope>
    <source>
        <strain evidence="3">Benny S71-1</strain>
    </source>
</reference>
<keyword evidence="3" id="KW-1185">Reference proteome</keyword>
<proteinExistence type="predicted"/>
<dbReference type="OrthoDB" id="10639677at2759"/>
<gene>
    <name evidence="2" type="ORF">SYNPS1DRAFT_31516</name>
</gene>
<dbReference type="Proteomes" id="UP000278143">
    <property type="component" value="Unassembled WGS sequence"/>
</dbReference>
<feature type="compositionally biased region" description="Low complexity" evidence="1">
    <location>
        <begin position="282"/>
        <end position="293"/>
    </location>
</feature>
<feature type="compositionally biased region" description="Low complexity" evidence="1">
    <location>
        <begin position="156"/>
        <end position="176"/>
    </location>
</feature>
<feature type="region of interest" description="Disordered" evidence="1">
    <location>
        <begin position="120"/>
        <end position="176"/>
    </location>
</feature>
<organism evidence="2 3">
    <name type="scientific">Syncephalis pseudoplumigaleata</name>
    <dbReference type="NCBI Taxonomy" id="1712513"/>
    <lineage>
        <taxon>Eukaryota</taxon>
        <taxon>Fungi</taxon>
        <taxon>Fungi incertae sedis</taxon>
        <taxon>Zoopagomycota</taxon>
        <taxon>Zoopagomycotina</taxon>
        <taxon>Zoopagomycetes</taxon>
        <taxon>Zoopagales</taxon>
        <taxon>Piptocephalidaceae</taxon>
        <taxon>Syncephalis</taxon>
    </lineage>
</organism>
<feature type="region of interest" description="Disordered" evidence="1">
    <location>
        <begin position="15"/>
        <end position="48"/>
    </location>
</feature>
<feature type="compositionally biased region" description="Polar residues" evidence="1">
    <location>
        <begin position="265"/>
        <end position="281"/>
    </location>
</feature>
<feature type="compositionally biased region" description="Polar residues" evidence="1">
    <location>
        <begin position="213"/>
        <end position="226"/>
    </location>
</feature>
<evidence type="ECO:0000313" key="3">
    <source>
        <dbReference type="Proteomes" id="UP000278143"/>
    </source>
</evidence>
<accession>A0A4P9YSE3</accession>
<feature type="region of interest" description="Disordered" evidence="1">
    <location>
        <begin position="395"/>
        <end position="475"/>
    </location>
</feature>
<feature type="compositionally biased region" description="Basic and acidic residues" evidence="1">
    <location>
        <begin position="133"/>
        <end position="145"/>
    </location>
</feature>
<feature type="compositionally biased region" description="Polar residues" evidence="1">
    <location>
        <begin position="398"/>
        <end position="414"/>
    </location>
</feature>
<evidence type="ECO:0000256" key="1">
    <source>
        <dbReference type="SAM" id="MobiDB-lite"/>
    </source>
</evidence>
<dbReference type="EMBL" id="KZ991619">
    <property type="protein sequence ID" value="RKP22826.1"/>
    <property type="molecule type" value="Genomic_DNA"/>
</dbReference>
<sequence length="475" mass="51568">MQYATMIPRYSGIINADEYSEPDQPPAVTYSDHDGDDTEDTAEESSPVLVSSRLLAYAHPRPARHLDGPARPKAITSLDDLYKASYEHTHKIYTRPGHLPAPSLSMQQQQLHDRVNARLSAGVTRTLGTPATRRPDTRRDDDHHRATGQALTSRMALPSPASSYASLSRTPSLSASSSASCESLASSAASQASSPPALISRSNSYFRVRRSGSVASSTDSCLTPPSSGIFAKPARKPSISRIPTTTTTTTIASSNVDDAEPAVASSPSTHHAQDAISSDNEASTMAAPSPASPDEVDHAQQLLTSIRTRHDRLLGMLDNIRHRMSQVRQSWEEDEDNRQQYIARLRHSVMLDHDLANIAPIATTTTTTTTMHRGSRRSSLPAPALPVKSLQRRPILVSPTTAKTMSPSHGSSTEQQHQQQQYHRAAISTPLSPIVEAPSPAGLVSRRDVESRRRSMLATPPSTSSFIARPRPRRV</sequence>